<sequence>MVLQKGTTENIRTILVIRFSSIGDIVLTTPVLRRLRAAYPEASIDFCIKSPFVSLVEGSPYLNAVYTSDAPPRGHYDLVVDLQNNLRSRSLVQSISYHQLYRYHKQNWKKLLLVRTGLNLFGTAESVVDRYMAAIEDRQIAGDDKGCELWLKEDDRNFAASVGSGNERRLAVCFGANHLTKRYPPGKFASVIESLLSELKLSVLLLGGTEDVEQADEILAALSVNAVSRVVNLAGKSSLTESAAVLESCDAVLTNDTGLMHMASAFGKQLFVLFGSSVGEFGFLPYRTSYCMFEVADLPCRPCSHIGKDHCPKGHFKCMMDIPEQAVAEKISDYFKNL</sequence>
<keyword evidence="2" id="KW-0808">Transferase</keyword>
<evidence type="ECO:0000256" key="1">
    <source>
        <dbReference type="ARBA" id="ARBA00022676"/>
    </source>
</evidence>
<accession>A0A317T912</accession>
<evidence type="ECO:0000313" key="3">
    <source>
        <dbReference type="EMBL" id="PWW82938.1"/>
    </source>
</evidence>
<dbReference type="GO" id="GO:0009244">
    <property type="term" value="P:lipopolysaccharide core region biosynthetic process"/>
    <property type="evidence" value="ECO:0007669"/>
    <property type="project" value="TreeGrafter"/>
</dbReference>
<protein>
    <submittedName>
        <fullName evidence="3">Glycosyl hydrolase</fullName>
    </submittedName>
</protein>
<evidence type="ECO:0000256" key="2">
    <source>
        <dbReference type="ARBA" id="ARBA00022679"/>
    </source>
</evidence>
<comment type="caution">
    <text evidence="3">The sequence shown here is derived from an EMBL/GenBank/DDBJ whole genome shotgun (WGS) entry which is preliminary data.</text>
</comment>
<dbReference type="GO" id="GO:0005829">
    <property type="term" value="C:cytosol"/>
    <property type="evidence" value="ECO:0007669"/>
    <property type="project" value="TreeGrafter"/>
</dbReference>
<name>A0A317T912_9CHLB</name>
<dbReference type="EMBL" id="PDNZ01000002">
    <property type="protein sequence ID" value="PWW82938.1"/>
    <property type="molecule type" value="Genomic_DNA"/>
</dbReference>
<dbReference type="SUPFAM" id="SSF53756">
    <property type="entry name" value="UDP-Glycosyltransferase/glycogen phosphorylase"/>
    <property type="match status" value="1"/>
</dbReference>
<dbReference type="GO" id="GO:0008713">
    <property type="term" value="F:ADP-heptose-lipopolysaccharide heptosyltransferase activity"/>
    <property type="evidence" value="ECO:0007669"/>
    <property type="project" value="TreeGrafter"/>
</dbReference>
<keyword evidence="1" id="KW-0328">Glycosyltransferase</keyword>
<dbReference type="Pfam" id="PF01075">
    <property type="entry name" value="Glyco_transf_9"/>
    <property type="match status" value="1"/>
</dbReference>
<proteinExistence type="predicted"/>
<dbReference type="PANTHER" id="PTHR30160:SF1">
    <property type="entry name" value="LIPOPOLYSACCHARIDE 1,2-N-ACETYLGLUCOSAMINETRANSFERASE-RELATED"/>
    <property type="match status" value="1"/>
</dbReference>
<organism evidence="3 4">
    <name type="scientific">Prosthecochloris marina</name>
    <dbReference type="NCBI Taxonomy" id="2017681"/>
    <lineage>
        <taxon>Bacteria</taxon>
        <taxon>Pseudomonadati</taxon>
        <taxon>Chlorobiota</taxon>
        <taxon>Chlorobiia</taxon>
        <taxon>Chlorobiales</taxon>
        <taxon>Chlorobiaceae</taxon>
        <taxon>Prosthecochloris</taxon>
    </lineage>
</organism>
<dbReference type="Proteomes" id="UP000246278">
    <property type="component" value="Unassembled WGS sequence"/>
</dbReference>
<keyword evidence="3" id="KW-0378">Hydrolase</keyword>
<gene>
    <name evidence="3" type="ORF">CR164_04195</name>
</gene>
<dbReference type="RefSeq" id="WP_110022653.1">
    <property type="nucleotide sequence ID" value="NZ_PDNZ01000002.1"/>
</dbReference>
<dbReference type="CDD" id="cd03789">
    <property type="entry name" value="GT9_LPS_heptosyltransferase"/>
    <property type="match status" value="1"/>
</dbReference>
<reference evidence="4" key="1">
    <citation type="submission" date="2017-10" db="EMBL/GenBank/DDBJ databases">
        <authorList>
            <person name="Gaisin V.A."/>
            <person name="Rysina M.S."/>
            <person name="Grouzdev D.S."/>
        </authorList>
    </citation>
    <scope>NUCLEOTIDE SEQUENCE [LARGE SCALE GENOMIC DNA]</scope>
    <source>
        <strain evidence="4">V1</strain>
    </source>
</reference>
<dbReference type="AlphaFoldDB" id="A0A317T912"/>
<dbReference type="GO" id="GO:0016787">
    <property type="term" value="F:hydrolase activity"/>
    <property type="evidence" value="ECO:0007669"/>
    <property type="project" value="UniProtKB-KW"/>
</dbReference>
<evidence type="ECO:0000313" key="4">
    <source>
        <dbReference type="Proteomes" id="UP000246278"/>
    </source>
</evidence>
<keyword evidence="4" id="KW-1185">Reference proteome</keyword>
<dbReference type="PANTHER" id="PTHR30160">
    <property type="entry name" value="TETRAACYLDISACCHARIDE 4'-KINASE-RELATED"/>
    <property type="match status" value="1"/>
</dbReference>
<dbReference type="OrthoDB" id="9768048at2"/>
<dbReference type="Gene3D" id="3.40.50.2000">
    <property type="entry name" value="Glycogen Phosphorylase B"/>
    <property type="match status" value="2"/>
</dbReference>
<dbReference type="InterPro" id="IPR051199">
    <property type="entry name" value="LPS_LOS_Heptosyltrfase"/>
</dbReference>
<dbReference type="InterPro" id="IPR002201">
    <property type="entry name" value="Glyco_trans_9"/>
</dbReference>